<evidence type="ECO:0000313" key="2">
    <source>
        <dbReference type="Proteomes" id="UP000002043"/>
    </source>
</evidence>
<evidence type="ECO:0000313" key="1">
    <source>
        <dbReference type="EMBL" id="ADC89560.1"/>
    </source>
</evidence>
<dbReference type="KEGG" id="tal:Thal_0928"/>
<reference evidence="2" key="1">
    <citation type="journal article" date="2010" name="Stand. Genomic Sci.">
        <title>Complete genome sequence of Thermocrinis albus type strain (HI 11/12T).</title>
        <authorList>
            <person name="Wirth R."/>
            <person name="Sikorski J."/>
            <person name="Brambilla E."/>
            <person name="Misra M."/>
            <person name="Lapidus A."/>
            <person name="Copeland A."/>
            <person name="Nolan M."/>
            <person name="Lucas S."/>
            <person name="Chen F."/>
            <person name="Tice H."/>
            <person name="Cheng J.F."/>
            <person name="Han C."/>
            <person name="Detter J.C."/>
            <person name="Tapia R."/>
            <person name="Bruce D."/>
            <person name="Goodwin L."/>
            <person name="Pitluck S."/>
            <person name="Pati A."/>
            <person name="Anderson I."/>
            <person name="Ivanova N."/>
            <person name="Mavromatis K."/>
            <person name="Mikhailova N."/>
            <person name="Chen A."/>
            <person name="Palaniappan K."/>
            <person name="Bilek Y."/>
            <person name="Hader T."/>
            <person name="Land M."/>
            <person name="Hauser L."/>
            <person name="Chang Y.J."/>
            <person name="Jeffries C.D."/>
            <person name="Tindall B.J."/>
            <person name="Rohde M."/>
            <person name="Goker M."/>
            <person name="Bristow J."/>
            <person name="Eisen J.A."/>
            <person name="Markowitz V."/>
            <person name="Hugenholtz P."/>
            <person name="Kyrpides N.C."/>
            <person name="Klenk H.P."/>
        </authorList>
    </citation>
    <scope>NUCLEOTIDE SEQUENCE [LARGE SCALE GENOMIC DNA]</scope>
    <source>
        <strain evidence="2">DSM 14484 / JCM 11386 / HI 11/12</strain>
    </source>
</reference>
<protein>
    <submittedName>
        <fullName evidence="1">Uncharacterized protein</fullName>
    </submittedName>
</protein>
<accession>D3SLD0</accession>
<gene>
    <name evidence="1" type="ordered locus">Thal_0928</name>
</gene>
<proteinExistence type="predicted"/>
<dbReference type="AlphaFoldDB" id="D3SLD0"/>
<dbReference type="Proteomes" id="UP000002043">
    <property type="component" value="Chromosome"/>
</dbReference>
<keyword evidence="2" id="KW-1185">Reference proteome</keyword>
<dbReference type="EMBL" id="CP001931">
    <property type="protein sequence ID" value="ADC89560.1"/>
    <property type="molecule type" value="Genomic_DNA"/>
</dbReference>
<name>D3SLD0_THEAH</name>
<dbReference type="HOGENOM" id="CLU_1824412_0_0_0"/>
<organism evidence="1 2">
    <name type="scientific">Thermocrinis albus (strain DSM 14484 / JCM 11386 / HI 11/12)</name>
    <dbReference type="NCBI Taxonomy" id="638303"/>
    <lineage>
        <taxon>Bacteria</taxon>
        <taxon>Pseudomonadati</taxon>
        <taxon>Aquificota</taxon>
        <taxon>Aquificia</taxon>
        <taxon>Aquificales</taxon>
        <taxon>Aquificaceae</taxon>
        <taxon>Thermocrinis</taxon>
    </lineage>
</organism>
<dbReference type="eggNOG" id="ENOG5033MSP">
    <property type="taxonomic scope" value="Bacteria"/>
</dbReference>
<dbReference type="OrthoDB" id="14397at2"/>
<dbReference type="STRING" id="638303.Thal_0928"/>
<sequence>MGELKRYLDTDYLYFAEVELLLNYGIGYPDLIIKLREKVHQEGMEESPYVVKADTKLFQNVHRFLELLEGSDEPLEDDDTQPLEKWWWHLHKVASGKYPSLRLPHHLREIYRKRRKYWKQRSKENHLAIERLRVVPRYLQL</sequence>
<dbReference type="RefSeq" id="WP_012991966.1">
    <property type="nucleotide sequence ID" value="NC_013894.1"/>
</dbReference>